<proteinExistence type="predicted"/>
<keyword evidence="3" id="KW-1185">Reference proteome</keyword>
<dbReference type="OrthoDB" id="10036850at2759"/>
<evidence type="ECO:0000256" key="1">
    <source>
        <dbReference type="SAM" id="MobiDB-lite"/>
    </source>
</evidence>
<reference evidence="2 3" key="1">
    <citation type="journal article" date="2017" name="PLoS Biol.">
        <title>The sea cucumber genome provides insights into morphological evolution and visceral regeneration.</title>
        <authorList>
            <person name="Zhang X."/>
            <person name="Sun L."/>
            <person name="Yuan J."/>
            <person name="Sun Y."/>
            <person name="Gao Y."/>
            <person name="Zhang L."/>
            <person name="Li S."/>
            <person name="Dai H."/>
            <person name="Hamel J.F."/>
            <person name="Liu C."/>
            <person name="Yu Y."/>
            <person name="Liu S."/>
            <person name="Lin W."/>
            <person name="Guo K."/>
            <person name="Jin S."/>
            <person name="Xu P."/>
            <person name="Storey K.B."/>
            <person name="Huan P."/>
            <person name="Zhang T."/>
            <person name="Zhou Y."/>
            <person name="Zhang J."/>
            <person name="Lin C."/>
            <person name="Li X."/>
            <person name="Xing L."/>
            <person name="Huo D."/>
            <person name="Sun M."/>
            <person name="Wang L."/>
            <person name="Mercier A."/>
            <person name="Li F."/>
            <person name="Yang H."/>
            <person name="Xiang J."/>
        </authorList>
    </citation>
    <scope>NUCLEOTIDE SEQUENCE [LARGE SCALE GENOMIC DNA]</scope>
    <source>
        <strain evidence="2">Shaxun</strain>
        <tissue evidence="2">Muscle</tissue>
    </source>
</reference>
<dbReference type="STRING" id="307972.A0A2G8LHV9"/>
<name>A0A2G8LHV9_STIJA</name>
<accession>A0A2G8LHV9</accession>
<feature type="region of interest" description="Disordered" evidence="1">
    <location>
        <begin position="29"/>
        <end position="64"/>
    </location>
</feature>
<sequence length="257" mass="29402">MKESQLMRVGMKQLYSRWHEFMEPLEKQSDKYENADLPVGATPSIQTNNADNPDSDDDWTEAESEDMQLTGTLDTMLTPEFHEQSQLAYCVAPGEVNRPMGLFQDSLSEIVTTKLSHAKTCRKKRQGVCRFGFPIPPMPRTMILTPLEVEGNANTTELYKCIRAYLDDLKLAEDITDTFEDMLTKLGSTERDYILAIRSSITSDKIFLKRSPSEVRINGYNKVLLETWRANMDIQYVSTHMHVPCTLYLTLAKDKEV</sequence>
<dbReference type="Proteomes" id="UP000230750">
    <property type="component" value="Unassembled WGS sequence"/>
</dbReference>
<evidence type="ECO:0000313" key="2">
    <source>
        <dbReference type="EMBL" id="PIK59833.1"/>
    </source>
</evidence>
<gene>
    <name evidence="2" type="ORF">BSL78_03288</name>
</gene>
<feature type="compositionally biased region" description="Polar residues" evidence="1">
    <location>
        <begin position="43"/>
        <end position="52"/>
    </location>
</feature>
<organism evidence="2 3">
    <name type="scientific">Stichopus japonicus</name>
    <name type="common">Sea cucumber</name>
    <dbReference type="NCBI Taxonomy" id="307972"/>
    <lineage>
        <taxon>Eukaryota</taxon>
        <taxon>Metazoa</taxon>
        <taxon>Echinodermata</taxon>
        <taxon>Eleutherozoa</taxon>
        <taxon>Echinozoa</taxon>
        <taxon>Holothuroidea</taxon>
        <taxon>Aspidochirotacea</taxon>
        <taxon>Aspidochirotida</taxon>
        <taxon>Stichopodidae</taxon>
        <taxon>Apostichopus</taxon>
    </lineage>
</organism>
<protein>
    <submittedName>
        <fullName evidence="2">Uncharacterized protein</fullName>
    </submittedName>
</protein>
<dbReference type="EMBL" id="MRZV01000073">
    <property type="protein sequence ID" value="PIK59833.1"/>
    <property type="molecule type" value="Genomic_DNA"/>
</dbReference>
<dbReference type="AlphaFoldDB" id="A0A2G8LHV9"/>
<comment type="caution">
    <text evidence="2">The sequence shown here is derived from an EMBL/GenBank/DDBJ whole genome shotgun (WGS) entry which is preliminary data.</text>
</comment>
<feature type="compositionally biased region" description="Acidic residues" evidence="1">
    <location>
        <begin position="53"/>
        <end position="64"/>
    </location>
</feature>
<evidence type="ECO:0000313" key="3">
    <source>
        <dbReference type="Proteomes" id="UP000230750"/>
    </source>
</evidence>